<evidence type="ECO:0000313" key="2">
    <source>
        <dbReference type="EMBL" id="MFC4309593.1"/>
    </source>
</evidence>
<protein>
    <submittedName>
        <fullName evidence="2">Uncharacterized protein</fullName>
    </submittedName>
</protein>
<keyword evidence="3" id="KW-1185">Reference proteome</keyword>
<sequence length="113" mass="12452">MVKRPPASASRSSSSPWANAVRDILVASINKGQFPLAIVGLILMLLIWRMPSEDVSELVFRIVDGLEGGTLFGYLLALVAIGGWYVHARYQRRLISVELSRSLGLQRIKSSRG</sequence>
<dbReference type="Proteomes" id="UP001595904">
    <property type="component" value="Unassembled WGS sequence"/>
</dbReference>
<evidence type="ECO:0000256" key="1">
    <source>
        <dbReference type="SAM" id="Phobius"/>
    </source>
</evidence>
<keyword evidence="1" id="KW-0472">Membrane</keyword>
<gene>
    <name evidence="2" type="ORF">ACFPN2_10930</name>
</gene>
<proteinExistence type="predicted"/>
<feature type="transmembrane region" description="Helical" evidence="1">
    <location>
        <begin position="71"/>
        <end position="88"/>
    </location>
</feature>
<evidence type="ECO:0000313" key="3">
    <source>
        <dbReference type="Proteomes" id="UP001595904"/>
    </source>
</evidence>
<comment type="caution">
    <text evidence="2">The sequence shown here is derived from an EMBL/GenBank/DDBJ whole genome shotgun (WGS) entry which is preliminary data.</text>
</comment>
<dbReference type="RefSeq" id="WP_380596636.1">
    <property type="nucleotide sequence ID" value="NZ_JBHSDU010000003.1"/>
</dbReference>
<reference evidence="3" key="1">
    <citation type="journal article" date="2019" name="Int. J. Syst. Evol. Microbiol.">
        <title>The Global Catalogue of Microorganisms (GCM) 10K type strain sequencing project: providing services to taxonomists for standard genome sequencing and annotation.</title>
        <authorList>
            <consortium name="The Broad Institute Genomics Platform"/>
            <consortium name="The Broad Institute Genome Sequencing Center for Infectious Disease"/>
            <person name="Wu L."/>
            <person name="Ma J."/>
        </authorList>
    </citation>
    <scope>NUCLEOTIDE SEQUENCE [LARGE SCALE GENOMIC DNA]</scope>
    <source>
        <strain evidence="3">CGMCC 1.10759</strain>
    </source>
</reference>
<dbReference type="EMBL" id="JBHSDU010000003">
    <property type="protein sequence ID" value="MFC4309593.1"/>
    <property type="molecule type" value="Genomic_DNA"/>
</dbReference>
<accession>A0ABV8SSM7</accession>
<keyword evidence="1" id="KW-1133">Transmembrane helix</keyword>
<organism evidence="2 3">
    <name type="scientific">Steroidobacter flavus</name>
    <dbReference type="NCBI Taxonomy" id="1842136"/>
    <lineage>
        <taxon>Bacteria</taxon>
        <taxon>Pseudomonadati</taxon>
        <taxon>Pseudomonadota</taxon>
        <taxon>Gammaproteobacteria</taxon>
        <taxon>Steroidobacterales</taxon>
        <taxon>Steroidobacteraceae</taxon>
        <taxon>Steroidobacter</taxon>
    </lineage>
</organism>
<keyword evidence="1" id="KW-0812">Transmembrane</keyword>
<name>A0ABV8SSM7_9GAMM</name>
<feature type="transmembrane region" description="Helical" evidence="1">
    <location>
        <begin position="34"/>
        <end position="51"/>
    </location>
</feature>